<accession>K3VQ81</accession>
<protein>
    <submittedName>
        <fullName evidence="1">Uncharacterized protein</fullName>
    </submittedName>
</protein>
<dbReference type="EMBL" id="AFNW01000079">
    <property type="protein sequence ID" value="EKJ76038.1"/>
    <property type="molecule type" value="Genomic_DNA"/>
</dbReference>
<dbReference type="AlphaFoldDB" id="K3VQ81"/>
<reference evidence="1 2" key="1">
    <citation type="journal article" date="2012" name="PLoS Pathog.">
        <title>Comparative pathogenomics reveals horizontally acquired novel virulence genes in fungi infecting cereal hosts.</title>
        <authorList>
            <person name="Gardiner D.M."/>
            <person name="McDonald M.C."/>
            <person name="Covarelli L."/>
            <person name="Solomon P.S."/>
            <person name="Rusu A.G."/>
            <person name="Marshall M."/>
            <person name="Kazan K."/>
            <person name="Chakraborty S."/>
            <person name="McDonald B.A."/>
            <person name="Manners J.M."/>
        </authorList>
    </citation>
    <scope>NUCLEOTIDE SEQUENCE [LARGE SCALE GENOMIC DNA]</scope>
    <source>
        <strain evidence="1 2">CS3096</strain>
    </source>
</reference>
<name>K3VQ81_FUSPC</name>
<evidence type="ECO:0000313" key="2">
    <source>
        <dbReference type="Proteomes" id="UP000007978"/>
    </source>
</evidence>
<dbReference type="OrthoDB" id="2149705at2759"/>
<dbReference type="HOGENOM" id="CLU_039214_1_0_1"/>
<dbReference type="RefSeq" id="XP_009255205.1">
    <property type="nucleotide sequence ID" value="XM_009256930.1"/>
</dbReference>
<dbReference type="eggNOG" id="ENOG502S0NK">
    <property type="taxonomic scope" value="Eukaryota"/>
</dbReference>
<keyword evidence="2" id="KW-1185">Reference proteome</keyword>
<dbReference type="GeneID" id="20362429"/>
<gene>
    <name evidence="1" type="ORF">FPSE_03810</name>
</gene>
<evidence type="ECO:0000313" key="1">
    <source>
        <dbReference type="EMBL" id="EKJ76038.1"/>
    </source>
</evidence>
<organism evidence="1 2">
    <name type="scientific">Fusarium pseudograminearum (strain CS3096)</name>
    <name type="common">Wheat and barley crown-rot fungus</name>
    <dbReference type="NCBI Taxonomy" id="1028729"/>
    <lineage>
        <taxon>Eukaryota</taxon>
        <taxon>Fungi</taxon>
        <taxon>Dikarya</taxon>
        <taxon>Ascomycota</taxon>
        <taxon>Pezizomycotina</taxon>
        <taxon>Sordariomycetes</taxon>
        <taxon>Hypocreomycetidae</taxon>
        <taxon>Hypocreales</taxon>
        <taxon>Nectriaceae</taxon>
        <taxon>Fusarium</taxon>
    </lineage>
</organism>
<comment type="caution">
    <text evidence="1">The sequence shown here is derived from an EMBL/GenBank/DDBJ whole genome shotgun (WGS) entry which is preliminary data.</text>
</comment>
<proteinExistence type="predicted"/>
<dbReference type="KEGG" id="fpu:FPSE_03810"/>
<sequence>MIYQKSLRDTQEALKVHINDYYEMLEYLSRWADIPFRVTFQKDLFSNSKMAEIIRYVVERHNVLGEQLSPRYQKLGIRAACPVAGCFLSEKHGRLNYYKLCEPGKGLVGGNEVQISFQCPYHGRHRVRSSSFTDLRRLEANAPSRNLIRIMSNLLDTETHHIRVTGSDYAGLYQEAFLYRPLAEWSVVTGHAAQRTPHILYSPLVVDWSGAKLSKSLYLQGDSYESIKLFGTYGLVGYCKMGKGTGVDNSVRLHALWLEVGKWFEDPKMLFRAYSVEYFHLIMQGKAQMS</sequence>
<dbReference type="Proteomes" id="UP000007978">
    <property type="component" value="Chromosome 1"/>
</dbReference>